<feature type="transmembrane region" description="Helical" evidence="8">
    <location>
        <begin position="231"/>
        <end position="250"/>
    </location>
</feature>
<evidence type="ECO:0000256" key="4">
    <source>
        <dbReference type="ARBA" id="ARBA00022692"/>
    </source>
</evidence>
<feature type="compositionally biased region" description="Polar residues" evidence="7">
    <location>
        <begin position="1"/>
        <end position="24"/>
    </location>
</feature>
<dbReference type="EMBL" id="JAGSYN010000143">
    <property type="protein sequence ID" value="KAG7663210.1"/>
    <property type="molecule type" value="Genomic_DNA"/>
</dbReference>
<name>A0A8J5QMM3_9ASCO</name>
<feature type="region of interest" description="Disordered" evidence="7">
    <location>
        <begin position="1"/>
        <end position="46"/>
    </location>
</feature>
<dbReference type="GO" id="GO:0022857">
    <property type="term" value="F:transmembrane transporter activity"/>
    <property type="evidence" value="ECO:0007669"/>
    <property type="project" value="InterPro"/>
</dbReference>
<comment type="subcellular location">
    <subcellularLocation>
        <location evidence="1">Endomembrane system</location>
        <topology evidence="1">Multi-pass membrane protein</topology>
    </subcellularLocation>
</comment>
<organism evidence="10 11">
    <name type="scientific">[Candida] subhashii</name>
    <dbReference type="NCBI Taxonomy" id="561895"/>
    <lineage>
        <taxon>Eukaryota</taxon>
        <taxon>Fungi</taxon>
        <taxon>Dikarya</taxon>
        <taxon>Ascomycota</taxon>
        <taxon>Saccharomycotina</taxon>
        <taxon>Pichiomycetes</taxon>
        <taxon>Debaryomycetaceae</taxon>
        <taxon>Spathaspora</taxon>
    </lineage>
</organism>
<evidence type="ECO:0000313" key="10">
    <source>
        <dbReference type="EMBL" id="KAG7663210.1"/>
    </source>
</evidence>
<keyword evidence="3" id="KW-0813">Transport</keyword>
<gene>
    <name evidence="10" type="ORF">J8A68_003292</name>
</gene>
<dbReference type="PROSITE" id="PS50850">
    <property type="entry name" value="MFS"/>
    <property type="match status" value="1"/>
</dbReference>
<keyword evidence="5 8" id="KW-1133">Transmembrane helix</keyword>
<evidence type="ECO:0000256" key="8">
    <source>
        <dbReference type="SAM" id="Phobius"/>
    </source>
</evidence>
<evidence type="ECO:0000259" key="9">
    <source>
        <dbReference type="PROSITE" id="PS50850"/>
    </source>
</evidence>
<dbReference type="AlphaFoldDB" id="A0A8J5QMM3"/>
<dbReference type="InterPro" id="IPR020846">
    <property type="entry name" value="MFS_dom"/>
</dbReference>
<comment type="similarity">
    <text evidence="2">Belongs to the major facilitator superfamily.</text>
</comment>
<feature type="transmembrane region" description="Helical" evidence="8">
    <location>
        <begin position="77"/>
        <end position="99"/>
    </location>
</feature>
<feature type="transmembrane region" description="Helical" evidence="8">
    <location>
        <begin position="443"/>
        <end position="464"/>
    </location>
</feature>
<keyword evidence="11" id="KW-1185">Reference proteome</keyword>
<feature type="transmembrane region" description="Helical" evidence="8">
    <location>
        <begin position="406"/>
        <end position="431"/>
    </location>
</feature>
<evidence type="ECO:0000313" key="11">
    <source>
        <dbReference type="Proteomes" id="UP000694255"/>
    </source>
</evidence>
<dbReference type="GO" id="GO:0016020">
    <property type="term" value="C:membrane"/>
    <property type="evidence" value="ECO:0007669"/>
    <property type="project" value="TreeGrafter"/>
</dbReference>
<dbReference type="GeneID" id="73470093"/>
<evidence type="ECO:0000256" key="5">
    <source>
        <dbReference type="ARBA" id="ARBA00022989"/>
    </source>
</evidence>
<feature type="transmembrane region" description="Helical" evidence="8">
    <location>
        <begin position="111"/>
        <end position="128"/>
    </location>
</feature>
<dbReference type="RefSeq" id="XP_049263442.1">
    <property type="nucleotide sequence ID" value="XM_049407132.1"/>
</dbReference>
<evidence type="ECO:0000256" key="3">
    <source>
        <dbReference type="ARBA" id="ARBA00022448"/>
    </source>
</evidence>
<protein>
    <recommendedName>
        <fullName evidence="9">Major facilitator superfamily (MFS) profile domain-containing protein</fullName>
    </recommendedName>
</protein>
<evidence type="ECO:0000256" key="1">
    <source>
        <dbReference type="ARBA" id="ARBA00004127"/>
    </source>
</evidence>
<dbReference type="InterPro" id="IPR011701">
    <property type="entry name" value="MFS"/>
</dbReference>
<reference evidence="10 11" key="1">
    <citation type="journal article" date="2021" name="DNA Res.">
        <title>Genome analysis of Candida subhashii reveals its hybrid nature and dual mitochondrial genome conformations.</title>
        <authorList>
            <person name="Mixao V."/>
            <person name="Hegedusova E."/>
            <person name="Saus E."/>
            <person name="Pryszcz L.P."/>
            <person name="Cillingova A."/>
            <person name="Nosek J."/>
            <person name="Gabaldon T."/>
        </authorList>
    </citation>
    <scope>NUCLEOTIDE SEQUENCE [LARGE SCALE GENOMIC DNA]</scope>
    <source>
        <strain evidence="10 11">CBS 10753</strain>
    </source>
</reference>
<feature type="transmembrane region" description="Helical" evidence="8">
    <location>
        <begin position="355"/>
        <end position="375"/>
    </location>
</feature>
<evidence type="ECO:0000256" key="6">
    <source>
        <dbReference type="ARBA" id="ARBA00023136"/>
    </source>
</evidence>
<dbReference type="InterPro" id="IPR051788">
    <property type="entry name" value="MFS_Transporter"/>
</dbReference>
<keyword evidence="4 8" id="KW-0812">Transmembrane</keyword>
<dbReference type="PANTHER" id="PTHR23514:SF3">
    <property type="entry name" value="BYPASS OF STOP CODON PROTEIN 6"/>
    <property type="match status" value="1"/>
</dbReference>
<accession>A0A8J5QMM3</accession>
<sequence>MTSNTDVYFSPLDTGSNSDSTEFTDSLPLPESQHIDTPPNKYSTNDNTQYNVEFEGEILVIDSTNWRHSNLLKAQILSGYLIFTLFGLAEQTVGTLIPILQSHYKINDLEISLIFLFGVSGYLTMALINNLSHELVGIKGVGVLGSICMTVAYLTMSTKPHYGIFLICSLGNGIGLGALDAAFNTWMGNLVDSNQLMGILHGCYGLGSMISPTLITYLLEKKHNPWNWNDYYVVLSILGGMAIVMMITTFKYETPKKYKYVTQLRNQRAKNNEIELDHIKSTTTQFEIDELESQEYDEPSSATLGMTLRSKLVWLLSSILFIYVGAEVSFGAWLVTYLLRIRSWTYKHSSYMATTFWSGLTLGRMALGFVTAHYFKDELTANFTYILSSLLGYIIFWLFAHTSLNFILFIIVFATGIVVGPIFPTTIVASVNILPAKYQTSGIGFICAFGGGGAAGVPFLIGLVAQSSDFGLRIMPLIIIILFSVLSLMWFVVIRTHSKTYKRNTI</sequence>
<comment type="caution">
    <text evidence="10">The sequence shown here is derived from an EMBL/GenBank/DDBJ whole genome shotgun (WGS) entry which is preliminary data.</text>
</comment>
<evidence type="ECO:0000256" key="7">
    <source>
        <dbReference type="SAM" id="MobiDB-lite"/>
    </source>
</evidence>
<dbReference type="PANTHER" id="PTHR23514">
    <property type="entry name" value="BYPASS OF STOP CODON PROTEIN 6"/>
    <property type="match status" value="1"/>
</dbReference>
<dbReference type="OrthoDB" id="413079at2759"/>
<feature type="transmembrane region" description="Helical" evidence="8">
    <location>
        <begin position="382"/>
        <end position="400"/>
    </location>
</feature>
<feature type="transmembrane region" description="Helical" evidence="8">
    <location>
        <begin position="135"/>
        <end position="156"/>
    </location>
</feature>
<evidence type="ECO:0000256" key="2">
    <source>
        <dbReference type="ARBA" id="ARBA00008335"/>
    </source>
</evidence>
<feature type="transmembrane region" description="Helical" evidence="8">
    <location>
        <begin position="162"/>
        <end position="186"/>
    </location>
</feature>
<dbReference type="Pfam" id="PF07690">
    <property type="entry name" value="MFS_1"/>
    <property type="match status" value="1"/>
</dbReference>
<feature type="domain" description="Major facilitator superfamily (MFS) profile" evidence="9">
    <location>
        <begin position="75"/>
        <end position="499"/>
    </location>
</feature>
<feature type="transmembrane region" description="Helical" evidence="8">
    <location>
        <begin position="198"/>
        <end position="219"/>
    </location>
</feature>
<keyword evidence="6 8" id="KW-0472">Membrane</keyword>
<proteinExistence type="inferred from homology"/>
<dbReference type="Proteomes" id="UP000694255">
    <property type="component" value="Unassembled WGS sequence"/>
</dbReference>
<dbReference type="GO" id="GO:0012505">
    <property type="term" value="C:endomembrane system"/>
    <property type="evidence" value="ECO:0007669"/>
    <property type="project" value="UniProtKB-SubCell"/>
</dbReference>
<feature type="transmembrane region" description="Helical" evidence="8">
    <location>
        <begin position="470"/>
        <end position="493"/>
    </location>
</feature>
<feature type="transmembrane region" description="Helical" evidence="8">
    <location>
        <begin position="312"/>
        <end position="335"/>
    </location>
</feature>